<feature type="region of interest" description="Disordered" evidence="1">
    <location>
        <begin position="406"/>
        <end position="427"/>
    </location>
</feature>
<feature type="compositionally biased region" description="Polar residues" evidence="1">
    <location>
        <begin position="363"/>
        <end position="377"/>
    </location>
</feature>
<name>A0ABS6HUZ3_MYCGD</name>
<evidence type="ECO:0000256" key="1">
    <source>
        <dbReference type="SAM" id="MobiDB-lite"/>
    </source>
</evidence>
<feature type="region of interest" description="Disordered" evidence="1">
    <location>
        <begin position="30"/>
        <end position="104"/>
    </location>
</feature>
<dbReference type="EMBL" id="JAHBOM010000026">
    <property type="protein sequence ID" value="MBU8826497.1"/>
    <property type="molecule type" value="Genomic_DNA"/>
</dbReference>
<sequence length="484" mass="48401">MSWDIVSKAAETVLTNAILGIGRLAPMLPLSPAPDTEVDGREPASPAPATEGEGQGSGPASPAPEGPPGQPSPPQGPPVPPPAPPVPPEGVEGPAAEAAKEEARRVGEMLEQLVELDSAGISAEEVAAAGEVGRQELEDIRADVTAKIEQMKADGSLYTVEGQKTLMDFVKTRLEEARTIIEKAAADSEDKAAVSQDNATKYSGVGTAPDSADDGGSGGGNEAPAEADSAQGEAQTNPAGMLGQPGLGMGMPMGGLPGFGGGGGLPGFGGGGGLPTGFMDPLASTLAGFSDQKPPEEAGPEFTDDKAGQDEEAAPDFTDGDATTESASEGESDSEEGEEESAQTQAAAAEQAGQQAQTVEPATKSTDVQLPDNSVTEARTPEGAEAVRAALNGAPVAEAWQQAAGVTLPPPGTPVTDPVPPTQLKAGDVGMWKDHQVMALGSGKVLVSGQVQPLESVSSGPDFLGWFDPTAAKSGSPAAAPAAD</sequence>
<reference evidence="2 3" key="1">
    <citation type="submission" date="2021-05" db="EMBL/GenBank/DDBJ databases">
        <title>Draft Genome Sequences of Clinical Respiratory Isolates of Mycobacterium goodii Recovered in Ireland.</title>
        <authorList>
            <person name="Flanagan P.R."/>
            <person name="Mok S."/>
            <person name="Roycroft E."/>
            <person name="Rogers T.R."/>
            <person name="Fitzgibbon M."/>
        </authorList>
    </citation>
    <scope>NUCLEOTIDE SEQUENCE [LARGE SCALE GENOMIC DNA]</scope>
    <source>
        <strain evidence="2 3">14IE55</strain>
    </source>
</reference>
<accession>A0ABS6HUZ3</accession>
<feature type="compositionally biased region" description="Pro residues" evidence="1">
    <location>
        <begin position="61"/>
        <end position="88"/>
    </location>
</feature>
<dbReference type="RefSeq" id="WP_214395825.1">
    <property type="nucleotide sequence ID" value="NZ_JAHBOM010000026.1"/>
</dbReference>
<organism evidence="2 3">
    <name type="scientific">Mycolicibacterium goodii</name>
    <name type="common">Mycobacterium goodii</name>
    <dbReference type="NCBI Taxonomy" id="134601"/>
    <lineage>
        <taxon>Bacteria</taxon>
        <taxon>Bacillati</taxon>
        <taxon>Actinomycetota</taxon>
        <taxon>Actinomycetes</taxon>
        <taxon>Mycobacteriales</taxon>
        <taxon>Mycobacteriaceae</taxon>
        <taxon>Mycolicibacterium</taxon>
    </lineage>
</organism>
<dbReference type="Proteomes" id="UP000696413">
    <property type="component" value="Unassembled WGS sequence"/>
</dbReference>
<feature type="region of interest" description="Disordered" evidence="1">
    <location>
        <begin position="186"/>
        <end position="249"/>
    </location>
</feature>
<keyword evidence="3" id="KW-1185">Reference proteome</keyword>
<gene>
    <name evidence="2" type="ORF">KL859_26940</name>
</gene>
<evidence type="ECO:0000313" key="3">
    <source>
        <dbReference type="Proteomes" id="UP000696413"/>
    </source>
</evidence>
<feature type="compositionally biased region" description="Low complexity" evidence="1">
    <location>
        <begin position="342"/>
        <end position="358"/>
    </location>
</feature>
<feature type="region of interest" description="Disordered" evidence="1">
    <location>
        <begin position="279"/>
        <end position="383"/>
    </location>
</feature>
<evidence type="ECO:0000313" key="2">
    <source>
        <dbReference type="EMBL" id="MBU8826497.1"/>
    </source>
</evidence>
<comment type="caution">
    <text evidence="2">The sequence shown here is derived from an EMBL/GenBank/DDBJ whole genome shotgun (WGS) entry which is preliminary data.</text>
</comment>
<feature type="compositionally biased region" description="Acidic residues" evidence="1">
    <location>
        <begin position="328"/>
        <end position="341"/>
    </location>
</feature>
<protein>
    <submittedName>
        <fullName evidence="2">DUF4226 domain-containing protein</fullName>
    </submittedName>
</protein>
<proteinExistence type="predicted"/>
<feature type="compositionally biased region" description="Pro residues" evidence="1">
    <location>
        <begin position="408"/>
        <end position="421"/>
    </location>
</feature>